<accession>A0A0J9VS05</accession>
<dbReference type="GeneID" id="28962097"/>
<dbReference type="EMBL" id="DS231716">
    <property type="protein sequence ID" value="KNB15589.1"/>
    <property type="molecule type" value="Genomic_DNA"/>
</dbReference>
<evidence type="ECO:0000313" key="3">
    <source>
        <dbReference type="EMBL" id="KNB15589.1"/>
    </source>
</evidence>
<protein>
    <submittedName>
        <fullName evidence="2">Uncharacterized protein</fullName>
    </submittedName>
</protein>
<feature type="compositionally biased region" description="Basic and acidic residues" evidence="1">
    <location>
        <begin position="24"/>
        <end position="33"/>
    </location>
</feature>
<feature type="region of interest" description="Disordered" evidence="1">
    <location>
        <begin position="14"/>
        <end position="45"/>
    </location>
</feature>
<dbReference type="RefSeq" id="XP_018251799.1">
    <property type="nucleotide sequence ID" value="XM_018401231.1"/>
</dbReference>
<dbReference type="EMBL" id="DS231713">
    <property type="protein sequence ID" value="KNB13754.1"/>
    <property type="molecule type" value="Genomic_DNA"/>
</dbReference>
<reference evidence="2" key="2">
    <citation type="journal article" date="2010" name="Nature">
        <title>Comparative genomics reveals mobile pathogenicity chromosomes in Fusarium.</title>
        <authorList>
            <person name="Ma L.J."/>
            <person name="van der Does H.C."/>
            <person name="Borkovich K.A."/>
            <person name="Coleman J.J."/>
            <person name="Daboussi M.J."/>
            <person name="Di Pietro A."/>
            <person name="Dufresne M."/>
            <person name="Freitag M."/>
            <person name="Grabherr M."/>
            <person name="Henrissat B."/>
            <person name="Houterman P.M."/>
            <person name="Kang S."/>
            <person name="Shim W.B."/>
            <person name="Woloshuk C."/>
            <person name="Xie X."/>
            <person name="Xu J.R."/>
            <person name="Antoniw J."/>
            <person name="Baker S.E."/>
            <person name="Bluhm B.H."/>
            <person name="Breakspear A."/>
            <person name="Brown D.W."/>
            <person name="Butchko R.A."/>
            <person name="Chapman S."/>
            <person name="Coulson R."/>
            <person name="Coutinho P.M."/>
            <person name="Danchin E.G."/>
            <person name="Diener A."/>
            <person name="Gale L.R."/>
            <person name="Gardiner D.M."/>
            <person name="Goff S."/>
            <person name="Hammond-Kosack K.E."/>
            <person name="Hilburn K."/>
            <person name="Hua-Van A."/>
            <person name="Jonkers W."/>
            <person name="Kazan K."/>
            <person name="Kodira C.D."/>
            <person name="Koehrsen M."/>
            <person name="Kumar L."/>
            <person name="Lee Y.H."/>
            <person name="Li L."/>
            <person name="Manners J.M."/>
            <person name="Miranda-Saavedra D."/>
            <person name="Mukherjee M."/>
            <person name="Park G."/>
            <person name="Park J."/>
            <person name="Park S.Y."/>
            <person name="Proctor R.H."/>
            <person name="Regev A."/>
            <person name="Ruiz-Roldan M.C."/>
            <person name="Sain D."/>
            <person name="Sakthikumar S."/>
            <person name="Sykes S."/>
            <person name="Schwartz D.C."/>
            <person name="Turgeon B.G."/>
            <person name="Wapinski I."/>
            <person name="Yoder O."/>
            <person name="Young S."/>
            <person name="Zeng Q."/>
            <person name="Zhou S."/>
            <person name="Galagan J."/>
            <person name="Cuomo C.A."/>
            <person name="Kistler H.C."/>
            <person name="Rep M."/>
        </authorList>
    </citation>
    <scope>NUCLEOTIDE SEQUENCE [LARGE SCALE GENOMIC DNA]</scope>
    <source>
        <strain evidence="2">4287</strain>
    </source>
</reference>
<proteinExistence type="predicted"/>
<dbReference type="KEGG" id="fox:FOXG_20908"/>
<gene>
    <name evidence="2" type="ORF">FOXG_20908</name>
    <name evidence="3" type="ORF">FOXG_21391</name>
</gene>
<name>A0A0J9VS05_FUSO4</name>
<dbReference type="VEuPathDB" id="FungiDB:FOXG_20908"/>
<dbReference type="VEuPathDB" id="FungiDB:FOXG_21391"/>
<evidence type="ECO:0000313" key="4">
    <source>
        <dbReference type="Proteomes" id="UP000009097"/>
    </source>
</evidence>
<dbReference type="KEGG" id="fox:FOXG_21391"/>
<dbReference type="RefSeq" id="XP_018253634.1">
    <property type="nucleotide sequence ID" value="XM_018401726.1"/>
</dbReference>
<sequence>MLFAAGLQKILAPKSRAVSDENDTDPRRNDARIYETTSLSGLGNG</sequence>
<organism evidence="2 4">
    <name type="scientific">Fusarium oxysporum f. sp. lycopersici (strain 4287 / CBS 123668 / FGSC 9935 / NRRL 34936)</name>
    <name type="common">Fusarium vascular wilt of tomato</name>
    <dbReference type="NCBI Taxonomy" id="426428"/>
    <lineage>
        <taxon>Eukaryota</taxon>
        <taxon>Fungi</taxon>
        <taxon>Dikarya</taxon>
        <taxon>Ascomycota</taxon>
        <taxon>Pezizomycotina</taxon>
        <taxon>Sordariomycetes</taxon>
        <taxon>Hypocreomycetidae</taxon>
        <taxon>Hypocreales</taxon>
        <taxon>Nectriaceae</taxon>
        <taxon>Fusarium</taxon>
        <taxon>Fusarium oxysporum species complex</taxon>
    </lineage>
</organism>
<dbReference type="AlphaFoldDB" id="A0A0J9VS05"/>
<evidence type="ECO:0000256" key="1">
    <source>
        <dbReference type="SAM" id="MobiDB-lite"/>
    </source>
</evidence>
<feature type="compositionally biased region" description="Polar residues" evidence="1">
    <location>
        <begin position="35"/>
        <end position="45"/>
    </location>
</feature>
<reference evidence="2" key="1">
    <citation type="submission" date="2007-04" db="EMBL/GenBank/DDBJ databases">
        <authorList>
            <consortium name="The Broad Institute Genome Sequencing Platform"/>
            <person name="Birren B."/>
            <person name="Lander E."/>
            <person name="Galagan J."/>
            <person name="Nusbaum C."/>
            <person name="Devon K."/>
            <person name="Ma L.-J."/>
            <person name="Jaffe D."/>
            <person name="Butler J."/>
            <person name="Alvarez P."/>
            <person name="Gnerre S."/>
            <person name="Grabherr M."/>
            <person name="Kleber M."/>
            <person name="Mauceli E."/>
            <person name="Brockman W."/>
            <person name="MacCallum I.A."/>
            <person name="Young S."/>
            <person name="LaButti K."/>
            <person name="DeCaprio D."/>
            <person name="Crawford M."/>
            <person name="Koehrsen M."/>
            <person name="Engels R."/>
            <person name="Montgomery P."/>
            <person name="Pearson M."/>
            <person name="Howarth C."/>
            <person name="Larson L."/>
            <person name="White J."/>
            <person name="O'Leary S."/>
            <person name="Kodira C."/>
            <person name="Zeng Q."/>
            <person name="Yandava C."/>
            <person name="Alvarado L."/>
            <person name="Kistler C."/>
            <person name="Shim W.-B."/>
            <person name="Kang S."/>
            <person name="Woloshuk C."/>
        </authorList>
    </citation>
    <scope>NUCLEOTIDE SEQUENCE</scope>
    <source>
        <strain evidence="2">4287</strain>
    </source>
</reference>
<evidence type="ECO:0000313" key="2">
    <source>
        <dbReference type="EMBL" id="KNB13754.1"/>
    </source>
</evidence>
<dbReference type="Proteomes" id="UP000009097">
    <property type="component" value="Unassembled WGS sequence"/>
</dbReference>
<dbReference type="GeneID" id="28961614"/>